<dbReference type="InterPro" id="IPR010634">
    <property type="entry name" value="DUF1223"/>
</dbReference>
<sequence length="326" mass="36026">MAIMARAGNRRGGSGCESLFRAVVEVECYFDVDDCILWVYPLVLSMVRWRQSMRDRMHRNLPRGLPGIALALLAGLSLPGVAAAEAAIACDVGSEAKMTPLVELYTSEGCSDCPPADEWLSTLSREEDPARTSLLAFHVDYWDEIGWIDRFADPAYSQRQRVRIKLDNGRTVYTPQVMVGDKTMLDWRDDRRARGALRAVRERTAPVSLLLRVVVEDARLRVGVRAEPVAGQAPGEGMLWLALYQDGLSTQVRAGENDGLTLRHDRVVRALKGPWAVGRAPVVGETAIELPEGADPRRLGLVLFAESTRDGSAWQSLNMPLADCVR</sequence>
<dbReference type="SUPFAM" id="SSF52833">
    <property type="entry name" value="Thioredoxin-like"/>
    <property type="match status" value="1"/>
</dbReference>
<evidence type="ECO:0000313" key="1">
    <source>
        <dbReference type="EMBL" id="KAB8198525.1"/>
    </source>
</evidence>
<dbReference type="PANTHER" id="PTHR36057">
    <property type="match status" value="1"/>
</dbReference>
<organism evidence="1 2">
    <name type="scientific">Marilutibacter maris</name>
    <dbReference type="NCBI Taxonomy" id="1605891"/>
    <lineage>
        <taxon>Bacteria</taxon>
        <taxon>Pseudomonadati</taxon>
        <taxon>Pseudomonadota</taxon>
        <taxon>Gammaproteobacteria</taxon>
        <taxon>Lysobacterales</taxon>
        <taxon>Lysobacteraceae</taxon>
        <taxon>Marilutibacter</taxon>
    </lineage>
</organism>
<dbReference type="EMBL" id="VICD02000015">
    <property type="protein sequence ID" value="KAB8198525.1"/>
    <property type="molecule type" value="Genomic_DNA"/>
</dbReference>
<gene>
    <name evidence="1" type="ORF">FKV24_001605</name>
</gene>
<reference evidence="1 2" key="1">
    <citation type="submission" date="2019-10" db="EMBL/GenBank/DDBJ databases">
        <title>Lysobacter alkalisoli sp. nov., isolated from saline-alkaline soil.</title>
        <authorList>
            <person name="Sun J.-Q."/>
        </authorList>
    </citation>
    <scope>NUCLEOTIDE SEQUENCE [LARGE SCALE GENOMIC DNA]</scope>
    <source>
        <strain evidence="1 2">KCTC 42381</strain>
    </source>
</reference>
<accession>A0A508B1B9</accession>
<evidence type="ECO:0000313" key="2">
    <source>
        <dbReference type="Proteomes" id="UP000320431"/>
    </source>
</evidence>
<dbReference type="Proteomes" id="UP000320431">
    <property type="component" value="Unassembled WGS sequence"/>
</dbReference>
<dbReference type="AlphaFoldDB" id="A0A508B1B9"/>
<dbReference type="InterPro" id="IPR036249">
    <property type="entry name" value="Thioredoxin-like_sf"/>
</dbReference>
<proteinExistence type="predicted"/>
<dbReference type="Pfam" id="PF06764">
    <property type="entry name" value="DUF1223"/>
    <property type="match status" value="1"/>
</dbReference>
<name>A0A508B1B9_9GAMM</name>
<protein>
    <submittedName>
        <fullName evidence="1">DUF1223 domain-containing protein</fullName>
    </submittedName>
</protein>
<dbReference type="PANTHER" id="PTHR36057:SF1">
    <property type="entry name" value="LIPOPROTEIN LIPID ATTACHMENT SITE-LIKE PROTEIN, PUTATIVE (DUF1223)-RELATED"/>
    <property type="match status" value="1"/>
</dbReference>
<comment type="caution">
    <text evidence="1">The sequence shown here is derived from an EMBL/GenBank/DDBJ whole genome shotgun (WGS) entry which is preliminary data.</text>
</comment>